<evidence type="ECO:0000313" key="2">
    <source>
        <dbReference type="Proteomes" id="UP000799753"/>
    </source>
</evidence>
<evidence type="ECO:0000313" key="1">
    <source>
        <dbReference type="EMBL" id="KAF2645164.1"/>
    </source>
</evidence>
<organism evidence="1 2">
    <name type="scientific">Massarina eburnea CBS 473.64</name>
    <dbReference type="NCBI Taxonomy" id="1395130"/>
    <lineage>
        <taxon>Eukaryota</taxon>
        <taxon>Fungi</taxon>
        <taxon>Dikarya</taxon>
        <taxon>Ascomycota</taxon>
        <taxon>Pezizomycotina</taxon>
        <taxon>Dothideomycetes</taxon>
        <taxon>Pleosporomycetidae</taxon>
        <taxon>Pleosporales</taxon>
        <taxon>Massarineae</taxon>
        <taxon>Massarinaceae</taxon>
        <taxon>Massarina</taxon>
    </lineage>
</organism>
<protein>
    <submittedName>
        <fullName evidence="1">Uncharacterized protein</fullName>
    </submittedName>
</protein>
<accession>A0A6A6SFY9</accession>
<dbReference type="AlphaFoldDB" id="A0A6A6SFY9"/>
<keyword evidence="2" id="KW-1185">Reference proteome</keyword>
<sequence length="135" mass="15273">MAIPISELYRNVKLYVRKLEFIQKQRDLASCFTSKSPTDVRIDVRKQSAFAAVSPAFKANLEQAVQNAVNRRLGIISMSWKIQNPKDASLETTGVFRRLESPGNGPGERNADILFCPPYRHVDQERDGVIPAIWL</sequence>
<name>A0A6A6SFY9_9PLEO</name>
<proteinExistence type="predicted"/>
<gene>
    <name evidence="1" type="ORF">P280DRAFT_535956</name>
</gene>
<reference evidence="1" key="1">
    <citation type="journal article" date="2020" name="Stud. Mycol.">
        <title>101 Dothideomycetes genomes: a test case for predicting lifestyles and emergence of pathogens.</title>
        <authorList>
            <person name="Haridas S."/>
            <person name="Albert R."/>
            <person name="Binder M."/>
            <person name="Bloem J."/>
            <person name="Labutti K."/>
            <person name="Salamov A."/>
            <person name="Andreopoulos B."/>
            <person name="Baker S."/>
            <person name="Barry K."/>
            <person name="Bills G."/>
            <person name="Bluhm B."/>
            <person name="Cannon C."/>
            <person name="Castanera R."/>
            <person name="Culley D."/>
            <person name="Daum C."/>
            <person name="Ezra D."/>
            <person name="Gonzalez J."/>
            <person name="Henrissat B."/>
            <person name="Kuo A."/>
            <person name="Liang C."/>
            <person name="Lipzen A."/>
            <person name="Lutzoni F."/>
            <person name="Magnuson J."/>
            <person name="Mondo S."/>
            <person name="Nolan M."/>
            <person name="Ohm R."/>
            <person name="Pangilinan J."/>
            <person name="Park H.-J."/>
            <person name="Ramirez L."/>
            <person name="Alfaro M."/>
            <person name="Sun H."/>
            <person name="Tritt A."/>
            <person name="Yoshinaga Y."/>
            <person name="Zwiers L.-H."/>
            <person name="Turgeon B."/>
            <person name="Goodwin S."/>
            <person name="Spatafora J."/>
            <person name="Crous P."/>
            <person name="Grigoriev I."/>
        </authorList>
    </citation>
    <scope>NUCLEOTIDE SEQUENCE</scope>
    <source>
        <strain evidence="1">CBS 473.64</strain>
    </source>
</reference>
<dbReference type="Proteomes" id="UP000799753">
    <property type="component" value="Unassembled WGS sequence"/>
</dbReference>
<dbReference type="OrthoDB" id="206201at2759"/>
<dbReference type="EMBL" id="MU006778">
    <property type="protein sequence ID" value="KAF2645164.1"/>
    <property type="molecule type" value="Genomic_DNA"/>
</dbReference>